<dbReference type="InterPro" id="IPR002885">
    <property type="entry name" value="PPR_rpt"/>
</dbReference>
<dbReference type="InterPro" id="IPR046848">
    <property type="entry name" value="E_motif"/>
</dbReference>
<proteinExistence type="predicted"/>
<protein>
    <recommendedName>
        <fullName evidence="5">Pentatricopeptide repeat-containing protein</fullName>
    </recommendedName>
</protein>
<evidence type="ECO:0000313" key="4">
    <source>
        <dbReference type="Proteomes" id="UP000775213"/>
    </source>
</evidence>
<evidence type="ECO:0000313" key="3">
    <source>
        <dbReference type="EMBL" id="KAH0470931.1"/>
    </source>
</evidence>
<gene>
    <name evidence="3" type="ORF">IEQ34_000654</name>
</gene>
<dbReference type="GO" id="GO:0009451">
    <property type="term" value="P:RNA modification"/>
    <property type="evidence" value="ECO:0007669"/>
    <property type="project" value="InterPro"/>
</dbReference>
<dbReference type="InterPro" id="IPR046960">
    <property type="entry name" value="PPR_At4g14850-like_plant"/>
</dbReference>
<dbReference type="EMBL" id="JAGFBR010000001">
    <property type="protein sequence ID" value="KAH0470931.1"/>
    <property type="molecule type" value="Genomic_DNA"/>
</dbReference>
<accession>A0AAV7HQH2</accession>
<evidence type="ECO:0008006" key="5">
    <source>
        <dbReference type="Google" id="ProtNLM"/>
    </source>
</evidence>
<dbReference type="NCBIfam" id="TIGR00756">
    <property type="entry name" value="PPR"/>
    <property type="match status" value="3"/>
</dbReference>
<dbReference type="InterPro" id="IPR011990">
    <property type="entry name" value="TPR-like_helical_dom_sf"/>
</dbReference>
<dbReference type="GO" id="GO:0003723">
    <property type="term" value="F:RNA binding"/>
    <property type="evidence" value="ECO:0007669"/>
    <property type="project" value="InterPro"/>
</dbReference>
<dbReference type="AlphaFoldDB" id="A0AAV7HQH2"/>
<dbReference type="InterPro" id="IPR046849">
    <property type="entry name" value="E2_motif"/>
</dbReference>
<organism evidence="3 4">
    <name type="scientific">Dendrobium chrysotoxum</name>
    <name type="common">Orchid</name>
    <dbReference type="NCBI Taxonomy" id="161865"/>
    <lineage>
        <taxon>Eukaryota</taxon>
        <taxon>Viridiplantae</taxon>
        <taxon>Streptophyta</taxon>
        <taxon>Embryophyta</taxon>
        <taxon>Tracheophyta</taxon>
        <taxon>Spermatophyta</taxon>
        <taxon>Magnoliopsida</taxon>
        <taxon>Liliopsida</taxon>
        <taxon>Asparagales</taxon>
        <taxon>Orchidaceae</taxon>
        <taxon>Epidendroideae</taxon>
        <taxon>Malaxideae</taxon>
        <taxon>Dendrobiinae</taxon>
        <taxon>Dendrobium</taxon>
    </lineage>
</organism>
<feature type="repeat" description="PPR" evidence="2">
    <location>
        <begin position="301"/>
        <end position="335"/>
    </location>
</feature>
<evidence type="ECO:0000256" key="1">
    <source>
        <dbReference type="ARBA" id="ARBA00022737"/>
    </source>
</evidence>
<reference evidence="3 4" key="1">
    <citation type="journal article" date="2021" name="Hortic Res">
        <title>Chromosome-scale assembly of the Dendrobium chrysotoxum genome enhances the understanding of orchid evolution.</title>
        <authorList>
            <person name="Zhang Y."/>
            <person name="Zhang G.Q."/>
            <person name="Zhang D."/>
            <person name="Liu X.D."/>
            <person name="Xu X.Y."/>
            <person name="Sun W.H."/>
            <person name="Yu X."/>
            <person name="Zhu X."/>
            <person name="Wang Z.W."/>
            <person name="Zhao X."/>
            <person name="Zhong W.Y."/>
            <person name="Chen H."/>
            <person name="Yin W.L."/>
            <person name="Huang T."/>
            <person name="Niu S.C."/>
            <person name="Liu Z.J."/>
        </authorList>
    </citation>
    <scope>NUCLEOTIDE SEQUENCE [LARGE SCALE GENOMIC DNA]</scope>
    <source>
        <strain evidence="3">Lindl</strain>
    </source>
</reference>
<dbReference type="PANTHER" id="PTHR47926">
    <property type="entry name" value="PENTATRICOPEPTIDE REPEAT-CONTAINING PROTEIN"/>
    <property type="match status" value="1"/>
</dbReference>
<dbReference type="FunFam" id="1.25.40.10:FF:000348">
    <property type="entry name" value="Pentatricopeptide repeat-containing protein chloroplastic"/>
    <property type="match status" value="1"/>
</dbReference>
<dbReference type="Pfam" id="PF01535">
    <property type="entry name" value="PPR"/>
    <property type="match status" value="5"/>
</dbReference>
<comment type="caution">
    <text evidence="3">The sequence shown here is derived from an EMBL/GenBank/DDBJ whole genome shotgun (WGS) entry which is preliminary data.</text>
</comment>
<dbReference type="PANTHER" id="PTHR47926:SF540">
    <property type="entry name" value="PENTATRICOPEPTIDE REPEAT-CONTAINING PROTEIN"/>
    <property type="match status" value="1"/>
</dbReference>
<keyword evidence="1" id="KW-0677">Repeat</keyword>
<dbReference type="Proteomes" id="UP000775213">
    <property type="component" value="Unassembled WGS sequence"/>
</dbReference>
<sequence>MGGEGAVACGQAHGAATMNQIKQIQAHALQRGADQTSLLLDLILRIPDFSYARRLLDALTFPPSTFLCNKLLRAYSASDVNFHHCITLFSSMCRQRCCRPNLHSFTFAISACTTSSSPFHGRALHALIFKFGFLPDAFVFTSVLHMYSKTSHLPSARKLFDEMSHRDIATWNSMIIGYAKSGDLNSARKLFEDMPARNVISWTSMISGYSQNEMYEESIEMFLRMWEMGEVRPNEVTLTSILPACANVGAMDLGEKIEAFVRENNLLSNVFVGSALVEMYAKCGNIDRAMAVFREVGEQKNVCSWNSMIMGLAVHGRWKDSLQLFHEMKKKGIRPVDITFTGVLMACTHGGLVEEGKRFFQHMEKELLIPPKIQHYGCMVDLLGRAGYLNEAYDLIKTMPMKPDAAIWGALLGACSFHRNVELAEIAAEFLFKLEPWNPGNYVILANIYASVGCWDCVATVWKLMKGRQQKKEAAYSLIELAGNMYKFLVEDKSHPKSEEIYTLLDEIYIIMGLIGADSGTNRQTDLYYKLELSGCRQFSIDYGLS</sequence>
<dbReference type="Gene3D" id="1.25.40.10">
    <property type="entry name" value="Tetratricopeptide repeat domain"/>
    <property type="match status" value="3"/>
</dbReference>
<name>A0AAV7HQH2_DENCH</name>
<dbReference type="PROSITE" id="PS51375">
    <property type="entry name" value="PPR"/>
    <property type="match status" value="2"/>
</dbReference>
<feature type="repeat" description="PPR" evidence="2">
    <location>
        <begin position="167"/>
        <end position="201"/>
    </location>
</feature>
<evidence type="ECO:0000256" key="2">
    <source>
        <dbReference type="PROSITE-ProRule" id="PRU00708"/>
    </source>
</evidence>
<keyword evidence="4" id="KW-1185">Reference proteome</keyword>
<dbReference type="FunFam" id="1.25.40.10:FF:000184">
    <property type="entry name" value="Pentatricopeptide repeat-containing protein, chloroplastic"/>
    <property type="match status" value="1"/>
</dbReference>
<dbReference type="Pfam" id="PF13041">
    <property type="entry name" value="PPR_2"/>
    <property type="match status" value="1"/>
</dbReference>
<dbReference type="Pfam" id="PF20430">
    <property type="entry name" value="Eplus_motif"/>
    <property type="match status" value="1"/>
</dbReference>
<dbReference type="Pfam" id="PF20431">
    <property type="entry name" value="E_motif"/>
    <property type="match status" value="1"/>
</dbReference>